<dbReference type="AlphaFoldDB" id="A0ABD3MH88"/>
<evidence type="ECO:0008006" key="4">
    <source>
        <dbReference type="Google" id="ProtNLM"/>
    </source>
</evidence>
<dbReference type="EMBL" id="JALLBG020000152">
    <property type="protein sequence ID" value="KAL3761286.1"/>
    <property type="molecule type" value="Genomic_DNA"/>
</dbReference>
<evidence type="ECO:0000256" key="1">
    <source>
        <dbReference type="SAM" id="Phobius"/>
    </source>
</evidence>
<comment type="caution">
    <text evidence="2">The sequence shown here is derived from an EMBL/GenBank/DDBJ whole genome shotgun (WGS) entry which is preliminary data.</text>
</comment>
<gene>
    <name evidence="2" type="ORF">ACHAWU_010199</name>
</gene>
<sequence length="121" mass="14250">MGIHRLRMGSRSLFAGKVAFGTAFLVVVPSYYFCYRKREHQEHVIELMMAVNDFRPGEEMPETIPLDKDHPFLDVRDVADGEKGSERDLQKEFVARLKEKKEWQEPYRTQDAEDVFKEVKK</sequence>
<evidence type="ECO:0000313" key="2">
    <source>
        <dbReference type="EMBL" id="KAL3761286.1"/>
    </source>
</evidence>
<keyword evidence="3" id="KW-1185">Reference proteome</keyword>
<evidence type="ECO:0000313" key="3">
    <source>
        <dbReference type="Proteomes" id="UP001530293"/>
    </source>
</evidence>
<feature type="transmembrane region" description="Helical" evidence="1">
    <location>
        <begin position="12"/>
        <end position="33"/>
    </location>
</feature>
<reference evidence="2 3" key="1">
    <citation type="submission" date="2024-10" db="EMBL/GenBank/DDBJ databases">
        <title>Updated reference genomes for cyclostephanoid diatoms.</title>
        <authorList>
            <person name="Roberts W.R."/>
            <person name="Alverson A.J."/>
        </authorList>
    </citation>
    <scope>NUCLEOTIDE SEQUENCE [LARGE SCALE GENOMIC DNA]</scope>
    <source>
        <strain evidence="2 3">AJA232-27</strain>
    </source>
</reference>
<keyword evidence="1" id="KW-0472">Membrane</keyword>
<dbReference type="Proteomes" id="UP001530293">
    <property type="component" value="Unassembled WGS sequence"/>
</dbReference>
<organism evidence="2 3">
    <name type="scientific">Discostella pseudostelligera</name>
    <dbReference type="NCBI Taxonomy" id="259834"/>
    <lineage>
        <taxon>Eukaryota</taxon>
        <taxon>Sar</taxon>
        <taxon>Stramenopiles</taxon>
        <taxon>Ochrophyta</taxon>
        <taxon>Bacillariophyta</taxon>
        <taxon>Coscinodiscophyceae</taxon>
        <taxon>Thalassiosirophycidae</taxon>
        <taxon>Stephanodiscales</taxon>
        <taxon>Stephanodiscaceae</taxon>
        <taxon>Discostella</taxon>
    </lineage>
</organism>
<name>A0ABD3MH88_9STRA</name>
<accession>A0ABD3MH88</accession>
<keyword evidence="1" id="KW-0812">Transmembrane</keyword>
<proteinExistence type="predicted"/>
<protein>
    <recommendedName>
        <fullName evidence="4">Cytochrome c oxidase assembly protein COX16, mitochondrial</fullName>
    </recommendedName>
</protein>
<keyword evidence="1" id="KW-1133">Transmembrane helix</keyword>